<evidence type="ECO:0000313" key="1">
    <source>
        <dbReference type="EMBL" id="KAG6571499.1"/>
    </source>
</evidence>
<name>A0AAV6LXB4_9ROSI</name>
<dbReference type="EMBL" id="JAGKQH010000019">
    <property type="protein sequence ID" value="KAG6571499.1"/>
    <property type="molecule type" value="Genomic_DNA"/>
</dbReference>
<dbReference type="GO" id="GO:0009611">
    <property type="term" value="P:response to wounding"/>
    <property type="evidence" value="ECO:0007669"/>
    <property type="project" value="InterPro"/>
</dbReference>
<dbReference type="Pfam" id="PF00280">
    <property type="entry name" value="potato_inhibit"/>
    <property type="match status" value="1"/>
</dbReference>
<dbReference type="PANTHER" id="PTHR33091">
    <property type="entry name" value="PROTEIN, PUTATIVE, EXPRESSED-RELATED"/>
    <property type="match status" value="1"/>
</dbReference>
<accession>A0AAV6LXB4</accession>
<protein>
    <submittedName>
        <fullName evidence="1">Proteinase inhibitor I-B</fullName>
    </submittedName>
</protein>
<keyword evidence="2" id="KW-1185">Reference proteome</keyword>
<dbReference type="Proteomes" id="UP000685013">
    <property type="component" value="Chromosome 19"/>
</dbReference>
<evidence type="ECO:0000313" key="2">
    <source>
        <dbReference type="Proteomes" id="UP000685013"/>
    </source>
</evidence>
<dbReference type="GO" id="GO:0004867">
    <property type="term" value="F:serine-type endopeptidase inhibitor activity"/>
    <property type="evidence" value="ECO:0007669"/>
    <property type="project" value="InterPro"/>
</dbReference>
<organism evidence="1 2">
    <name type="scientific">Cucurbita argyrosperma subsp. sororia</name>
    <dbReference type="NCBI Taxonomy" id="37648"/>
    <lineage>
        <taxon>Eukaryota</taxon>
        <taxon>Viridiplantae</taxon>
        <taxon>Streptophyta</taxon>
        <taxon>Embryophyta</taxon>
        <taxon>Tracheophyta</taxon>
        <taxon>Spermatophyta</taxon>
        <taxon>Magnoliopsida</taxon>
        <taxon>eudicotyledons</taxon>
        <taxon>Gunneridae</taxon>
        <taxon>Pentapetalae</taxon>
        <taxon>rosids</taxon>
        <taxon>fabids</taxon>
        <taxon>Cucurbitales</taxon>
        <taxon>Cucurbitaceae</taxon>
        <taxon>Cucurbiteae</taxon>
        <taxon>Cucurbita</taxon>
    </lineage>
</organism>
<reference evidence="1 2" key="1">
    <citation type="journal article" date="2021" name="Hortic Res">
        <title>The domestication of Cucurbita argyrosperma as revealed by the genome of its wild relative.</title>
        <authorList>
            <person name="Barrera-Redondo J."/>
            <person name="Sanchez-de la Vega G."/>
            <person name="Aguirre-Liguori J.A."/>
            <person name="Castellanos-Morales G."/>
            <person name="Gutierrez-Guerrero Y.T."/>
            <person name="Aguirre-Dugua X."/>
            <person name="Aguirre-Planter E."/>
            <person name="Tenaillon M.I."/>
            <person name="Lira-Saade R."/>
            <person name="Eguiarte L.E."/>
        </authorList>
    </citation>
    <scope>NUCLEOTIDE SEQUENCE [LARGE SCALE GENOMIC DNA]</scope>
    <source>
        <strain evidence="1">JBR-2021</strain>
    </source>
</reference>
<dbReference type="InterPro" id="IPR000864">
    <property type="entry name" value="Prot_inh_pot1"/>
</dbReference>
<proteinExistence type="predicted"/>
<sequence length="72" mass="8084">MNDFCPPGKNRWPELVGIEARIVEKIIKKENPNVGIVQIFLAGSPVPLDFSCHRVRLFVNINDVVVSIPWTG</sequence>
<dbReference type="PANTHER" id="PTHR33091:SF53">
    <property type="entry name" value="OS08G0441300 PROTEIN"/>
    <property type="match status" value="1"/>
</dbReference>
<feature type="non-terminal residue" evidence="1">
    <location>
        <position position="1"/>
    </location>
</feature>
<dbReference type="AlphaFoldDB" id="A0AAV6LXB4"/>
<gene>
    <name evidence="1" type="primary">TIMPA</name>
    <name evidence="1" type="ORF">SDJN03_28227</name>
</gene>
<comment type="caution">
    <text evidence="1">The sequence shown here is derived from an EMBL/GenBank/DDBJ whole genome shotgun (WGS) entry which is preliminary data.</text>
</comment>